<feature type="chain" id="PRO_5020289340" evidence="1">
    <location>
        <begin position="28"/>
        <end position="164"/>
    </location>
</feature>
<name>A0A4R2NYA8_RHOAD</name>
<dbReference type="EMBL" id="SLXL01000001">
    <property type="protein sequence ID" value="TCP27200.1"/>
    <property type="molecule type" value="Genomic_DNA"/>
</dbReference>
<keyword evidence="2" id="KW-0449">Lipoprotein</keyword>
<keyword evidence="1" id="KW-0732">Signal</keyword>
<dbReference type="PROSITE" id="PS51318">
    <property type="entry name" value="TAT"/>
    <property type="match status" value="1"/>
</dbReference>
<comment type="caution">
    <text evidence="2">The sequence shown here is derived from an EMBL/GenBank/DDBJ whole genome shotgun (WGS) entry which is preliminary data.</text>
</comment>
<dbReference type="RefSeq" id="WP_132598385.1">
    <property type="nucleotide sequence ID" value="NZ_NRRP01000001.1"/>
</dbReference>
<keyword evidence="3" id="KW-1185">Reference proteome</keyword>
<evidence type="ECO:0000313" key="3">
    <source>
        <dbReference type="Proteomes" id="UP000295733"/>
    </source>
</evidence>
<dbReference type="Gene3D" id="3.30.160.150">
    <property type="entry name" value="Lipoprotein like domain"/>
    <property type="match status" value="1"/>
</dbReference>
<dbReference type="Pfam" id="PF04390">
    <property type="entry name" value="LptE"/>
    <property type="match status" value="1"/>
</dbReference>
<evidence type="ECO:0000313" key="2">
    <source>
        <dbReference type="EMBL" id="TCP27200.1"/>
    </source>
</evidence>
<dbReference type="PROSITE" id="PS51257">
    <property type="entry name" value="PROKAR_LIPOPROTEIN"/>
    <property type="match status" value="1"/>
</dbReference>
<dbReference type="InterPro" id="IPR007485">
    <property type="entry name" value="LPS_assembly_LptE"/>
</dbReference>
<proteinExistence type="predicted"/>
<dbReference type="GO" id="GO:0019867">
    <property type="term" value="C:outer membrane"/>
    <property type="evidence" value="ECO:0007669"/>
    <property type="project" value="InterPro"/>
</dbReference>
<dbReference type="GO" id="GO:0043165">
    <property type="term" value="P:Gram-negative-bacterium-type cell outer membrane assembly"/>
    <property type="evidence" value="ECO:0007669"/>
    <property type="project" value="InterPro"/>
</dbReference>
<sequence>MSLSDRRTLLAGMAAAALVAGCGFAPAYGPGGAAEGLRGQIAVDDPGTKAEFALVERLENRLGRAGAAPYRLSYRVETDTDRLGITSKQETTRYNLTGRLSYQLRNLDGDVLGSGEITGFTAYSATGSTLATLTAERDAEDRLMVILADKLVSRLLVTASDWRS</sequence>
<reference evidence="2 3" key="1">
    <citation type="submission" date="2019-03" db="EMBL/GenBank/DDBJ databases">
        <title>Genomic Encyclopedia of Type Strains, Phase IV (KMG-IV): sequencing the most valuable type-strain genomes for metagenomic binning, comparative biology and taxonomic classification.</title>
        <authorList>
            <person name="Goeker M."/>
        </authorList>
    </citation>
    <scope>NUCLEOTIDE SEQUENCE [LARGE SCALE GENOMIC DNA]</scope>
    <source>
        <strain evidence="2 3">DSM 2781</strain>
    </source>
</reference>
<dbReference type="InterPro" id="IPR006311">
    <property type="entry name" value="TAT_signal"/>
</dbReference>
<evidence type="ECO:0000256" key="1">
    <source>
        <dbReference type="SAM" id="SignalP"/>
    </source>
</evidence>
<feature type="signal peptide" evidence="1">
    <location>
        <begin position="1"/>
        <end position="27"/>
    </location>
</feature>
<dbReference type="OrthoDB" id="7629596at2"/>
<accession>A0A4R2NYA8</accession>
<gene>
    <name evidence="2" type="ORF">EV656_101103</name>
</gene>
<protein>
    <submittedName>
        <fullName evidence="2">LPS-assembly lipoprotein</fullName>
    </submittedName>
</protein>
<organism evidence="2 3">
    <name type="scientific">Rhodovulum adriaticum</name>
    <name type="common">Rhodopseudomonas adriatica</name>
    <dbReference type="NCBI Taxonomy" id="35804"/>
    <lineage>
        <taxon>Bacteria</taxon>
        <taxon>Pseudomonadati</taxon>
        <taxon>Pseudomonadota</taxon>
        <taxon>Alphaproteobacteria</taxon>
        <taxon>Rhodobacterales</taxon>
        <taxon>Paracoccaceae</taxon>
        <taxon>Rhodovulum</taxon>
    </lineage>
</organism>
<dbReference type="Proteomes" id="UP000295733">
    <property type="component" value="Unassembled WGS sequence"/>
</dbReference>
<dbReference type="AlphaFoldDB" id="A0A4R2NYA8"/>